<protein>
    <submittedName>
        <fullName evidence="3">Uncharacterized protein</fullName>
    </submittedName>
</protein>
<evidence type="ECO:0000256" key="1">
    <source>
        <dbReference type="SAM" id="Coils"/>
    </source>
</evidence>
<dbReference type="AlphaFoldDB" id="A0A6M3KGA0"/>
<dbReference type="EMBL" id="MT142431">
    <property type="protein sequence ID" value="QJA80674.1"/>
    <property type="molecule type" value="Genomic_DNA"/>
</dbReference>
<gene>
    <name evidence="3" type="ORF">MM415A00680_0005</name>
    <name evidence="2" type="ORF">MM415B00960_0018</name>
</gene>
<sequence>MPKIPQYFSDYTSPGISGSVPTPPNVVMPKIAPSVERSGGIGEGLFSLGQVLAKRAAEMREENEKAHATAIVADFKGFTRKEVLGAQEITGEAAISVGENKGVTFDYTQKLKEARDEFLGRFSGSPKLRNILTAALDSEIDGSLVQISNHENNQRHLYKTRAVDAIYNSAQVAIKSGGDVESAIKNVENAINVNFPGNDNLKLYYRSKLEEEGVIQKRKDDITNAIVDLKIKHAGDLVEALAEAESPEFIKKYGEEKQRIVVASLASAWRRSEDAYTVASNEIKGKALQKIMKDMPVTDEDVQGLRPADVAVVWSWQKSRTTELRQEARWEQQQKQIEAQEKRAVRAEERYEWAQRRQKLLDEKETAKSRSTEIMEDIVTRLSGGEEFGPFKLMEYTKTGLSTADKNKVEGYIKDIENQPAFKDGLKLINDFARNKGFSRNKNENSQAQVAVITQLRKEIYSGKLQGAEIPKRAEQILEPYKVSFISKFFNNIFSSPDIPEDVQERMDRFERGELLTGGGENTVIIDGKAYKDGDIITKNGKQFRVKVK</sequence>
<evidence type="ECO:0000313" key="3">
    <source>
        <dbReference type="EMBL" id="QJA80674.1"/>
    </source>
</evidence>
<organism evidence="3">
    <name type="scientific">viral metagenome</name>
    <dbReference type="NCBI Taxonomy" id="1070528"/>
    <lineage>
        <taxon>unclassified sequences</taxon>
        <taxon>metagenomes</taxon>
        <taxon>organismal metagenomes</taxon>
    </lineage>
</organism>
<name>A0A6M3KGA0_9ZZZZ</name>
<accession>A0A6M3KGA0</accession>
<proteinExistence type="predicted"/>
<evidence type="ECO:0000313" key="2">
    <source>
        <dbReference type="EMBL" id="QJA61370.1"/>
    </source>
</evidence>
<keyword evidence="1" id="KW-0175">Coiled coil</keyword>
<feature type="coiled-coil region" evidence="1">
    <location>
        <begin position="330"/>
        <end position="357"/>
    </location>
</feature>
<reference evidence="3" key="1">
    <citation type="submission" date="2020-03" db="EMBL/GenBank/DDBJ databases">
        <title>The deep terrestrial virosphere.</title>
        <authorList>
            <person name="Holmfeldt K."/>
            <person name="Nilsson E."/>
            <person name="Simone D."/>
            <person name="Lopez-Fernandez M."/>
            <person name="Wu X."/>
            <person name="de Brujin I."/>
            <person name="Lundin D."/>
            <person name="Andersson A."/>
            <person name="Bertilsson S."/>
            <person name="Dopson M."/>
        </authorList>
    </citation>
    <scope>NUCLEOTIDE SEQUENCE</scope>
    <source>
        <strain evidence="3">MM415A00680</strain>
        <strain evidence="2">MM415B00960</strain>
    </source>
</reference>
<dbReference type="EMBL" id="MT141439">
    <property type="protein sequence ID" value="QJA61370.1"/>
    <property type="molecule type" value="Genomic_DNA"/>
</dbReference>